<evidence type="ECO:0000313" key="3">
    <source>
        <dbReference type="Proteomes" id="UP000008144"/>
    </source>
</evidence>
<reference evidence="2" key="4">
    <citation type="submission" date="2025-09" db="UniProtKB">
        <authorList>
            <consortium name="Ensembl"/>
        </authorList>
    </citation>
    <scope>IDENTIFICATION</scope>
</reference>
<dbReference type="InParanoid" id="H2XVQ6"/>
<evidence type="ECO:0000259" key="1">
    <source>
        <dbReference type="PROSITE" id="PS50853"/>
    </source>
</evidence>
<organism evidence="2 3">
    <name type="scientific">Ciona intestinalis</name>
    <name type="common">Transparent sea squirt</name>
    <name type="synonym">Ascidia intestinalis</name>
    <dbReference type="NCBI Taxonomy" id="7719"/>
    <lineage>
        <taxon>Eukaryota</taxon>
        <taxon>Metazoa</taxon>
        <taxon>Chordata</taxon>
        <taxon>Tunicata</taxon>
        <taxon>Ascidiacea</taxon>
        <taxon>Phlebobranchia</taxon>
        <taxon>Cionidae</taxon>
        <taxon>Ciona</taxon>
    </lineage>
</organism>
<name>H2XVQ6_CIOIN</name>
<dbReference type="InterPro" id="IPR036116">
    <property type="entry name" value="FN3_sf"/>
</dbReference>
<accession>H2XVQ6</accession>
<keyword evidence="3" id="KW-1185">Reference proteome</keyword>
<dbReference type="Ensembl" id="ENSCINT00000034452.1">
    <property type="protein sequence ID" value="ENSCINP00000033740.1"/>
    <property type="gene ID" value="ENSCING00000021844.1"/>
</dbReference>
<dbReference type="EMBL" id="EAAA01001547">
    <property type="status" value="NOT_ANNOTATED_CDS"/>
    <property type="molecule type" value="Genomic_DNA"/>
</dbReference>
<dbReference type="AlphaFoldDB" id="H2XVQ6"/>
<dbReference type="InterPro" id="IPR013783">
    <property type="entry name" value="Ig-like_fold"/>
</dbReference>
<dbReference type="HOGENOM" id="CLU_1546997_0_0_1"/>
<dbReference type="EMBL" id="EAAA01001546">
    <property type="status" value="NOT_ANNOTATED_CDS"/>
    <property type="molecule type" value="Genomic_DNA"/>
</dbReference>
<feature type="domain" description="Fibronectin type-III" evidence="1">
    <location>
        <begin position="61"/>
        <end position="156"/>
    </location>
</feature>
<sequence length="173" mass="18445">MSTGTITNFYYNLTEKSYTMPGLIPGESYAATVQAFSAKYPPATQSFVGSSLINQRTDPTPPSSPTIKSLTNDNSITLTLVGPEFPTIFTGYNLNYTGAKSIQPISENTSPIDTTINSLVPNTNITFLLTVFSGPSGDSQTESTPADSIFTTTYPGTPTNIAFLTISSTEVKI</sequence>
<protein>
    <recommendedName>
        <fullName evidence="1">Fibronectin type-III domain-containing protein</fullName>
    </recommendedName>
</protein>
<evidence type="ECO:0000313" key="2">
    <source>
        <dbReference type="Ensembl" id="ENSCINP00000033740.1"/>
    </source>
</evidence>
<reference evidence="2" key="2">
    <citation type="journal article" date="2008" name="Genome Biol.">
        <title>Improved genome assembly and evidence-based global gene model set for the chordate Ciona intestinalis: new insight into intron and operon populations.</title>
        <authorList>
            <person name="Satou Y."/>
            <person name="Mineta K."/>
            <person name="Ogasawara M."/>
            <person name="Sasakura Y."/>
            <person name="Shoguchi E."/>
            <person name="Ueno K."/>
            <person name="Yamada L."/>
            <person name="Matsumoto J."/>
            <person name="Wasserscheid J."/>
            <person name="Dewar K."/>
            <person name="Wiley G.B."/>
            <person name="Macmil S.L."/>
            <person name="Roe B.A."/>
            <person name="Zeller R.W."/>
            <person name="Hastings K.E."/>
            <person name="Lemaire P."/>
            <person name="Lindquist E."/>
            <person name="Endo T."/>
            <person name="Hotta K."/>
            <person name="Inaba K."/>
        </authorList>
    </citation>
    <scope>NUCLEOTIDE SEQUENCE [LARGE SCALE GENOMIC DNA]</scope>
    <source>
        <strain evidence="2">wild type</strain>
    </source>
</reference>
<dbReference type="Proteomes" id="UP000008144">
    <property type="component" value="Chromosome 2"/>
</dbReference>
<dbReference type="Gene3D" id="2.60.40.10">
    <property type="entry name" value="Immunoglobulins"/>
    <property type="match status" value="1"/>
</dbReference>
<dbReference type="SUPFAM" id="SSF49265">
    <property type="entry name" value="Fibronectin type III"/>
    <property type="match status" value="2"/>
</dbReference>
<reference evidence="2" key="3">
    <citation type="submission" date="2025-08" db="UniProtKB">
        <authorList>
            <consortium name="Ensembl"/>
        </authorList>
    </citation>
    <scope>IDENTIFICATION</scope>
</reference>
<dbReference type="PROSITE" id="PS50853">
    <property type="entry name" value="FN3"/>
    <property type="match status" value="1"/>
</dbReference>
<proteinExistence type="predicted"/>
<dbReference type="InterPro" id="IPR003961">
    <property type="entry name" value="FN3_dom"/>
</dbReference>
<reference evidence="3" key="1">
    <citation type="journal article" date="2002" name="Science">
        <title>The draft genome of Ciona intestinalis: insights into chordate and vertebrate origins.</title>
        <authorList>
            <person name="Dehal P."/>
            <person name="Satou Y."/>
            <person name="Campbell R.K."/>
            <person name="Chapman J."/>
            <person name="Degnan B."/>
            <person name="De Tomaso A."/>
            <person name="Davidson B."/>
            <person name="Di Gregorio A."/>
            <person name="Gelpke M."/>
            <person name="Goodstein D.M."/>
            <person name="Harafuji N."/>
            <person name="Hastings K.E."/>
            <person name="Ho I."/>
            <person name="Hotta K."/>
            <person name="Huang W."/>
            <person name="Kawashima T."/>
            <person name="Lemaire P."/>
            <person name="Martinez D."/>
            <person name="Meinertzhagen I.A."/>
            <person name="Necula S."/>
            <person name="Nonaka M."/>
            <person name="Putnam N."/>
            <person name="Rash S."/>
            <person name="Saiga H."/>
            <person name="Satake M."/>
            <person name="Terry A."/>
            <person name="Yamada L."/>
            <person name="Wang H.G."/>
            <person name="Awazu S."/>
            <person name="Azumi K."/>
            <person name="Boore J."/>
            <person name="Branno M."/>
            <person name="Chin-Bow S."/>
            <person name="DeSantis R."/>
            <person name="Doyle S."/>
            <person name="Francino P."/>
            <person name="Keys D.N."/>
            <person name="Haga S."/>
            <person name="Hayashi H."/>
            <person name="Hino K."/>
            <person name="Imai K.S."/>
            <person name="Inaba K."/>
            <person name="Kano S."/>
            <person name="Kobayashi K."/>
            <person name="Kobayashi M."/>
            <person name="Lee B.I."/>
            <person name="Makabe K.W."/>
            <person name="Manohar C."/>
            <person name="Matassi G."/>
            <person name="Medina M."/>
            <person name="Mochizuki Y."/>
            <person name="Mount S."/>
            <person name="Morishita T."/>
            <person name="Miura S."/>
            <person name="Nakayama A."/>
            <person name="Nishizaka S."/>
            <person name="Nomoto H."/>
            <person name="Ohta F."/>
            <person name="Oishi K."/>
            <person name="Rigoutsos I."/>
            <person name="Sano M."/>
            <person name="Sasaki A."/>
            <person name="Sasakura Y."/>
            <person name="Shoguchi E."/>
            <person name="Shin-i T."/>
            <person name="Spagnuolo A."/>
            <person name="Stainier D."/>
            <person name="Suzuki M.M."/>
            <person name="Tassy O."/>
            <person name="Takatori N."/>
            <person name="Tokuoka M."/>
            <person name="Yagi K."/>
            <person name="Yoshizaki F."/>
            <person name="Wada S."/>
            <person name="Zhang C."/>
            <person name="Hyatt P.D."/>
            <person name="Larimer F."/>
            <person name="Detter C."/>
            <person name="Doggett N."/>
            <person name="Glavina T."/>
            <person name="Hawkins T."/>
            <person name="Richardson P."/>
            <person name="Lucas S."/>
            <person name="Kohara Y."/>
            <person name="Levine M."/>
            <person name="Satoh N."/>
            <person name="Rokhsar D.S."/>
        </authorList>
    </citation>
    <scope>NUCLEOTIDE SEQUENCE [LARGE SCALE GENOMIC DNA]</scope>
</reference>